<gene>
    <name evidence="2" type="ORF">UFOVP996_55</name>
</gene>
<feature type="compositionally biased region" description="Polar residues" evidence="1">
    <location>
        <begin position="46"/>
        <end position="58"/>
    </location>
</feature>
<dbReference type="EMBL" id="LR796927">
    <property type="protein sequence ID" value="CAB4175865.1"/>
    <property type="molecule type" value="Genomic_DNA"/>
</dbReference>
<accession>A0A6J5Q382</accession>
<sequence>MFEINIFSGKVYRTEGSIKVAQDGTTFVKAGNDWIGPNGDFIQQTGNGLQNSRTNVNETYGDPFGDTK</sequence>
<evidence type="ECO:0000256" key="1">
    <source>
        <dbReference type="SAM" id="MobiDB-lite"/>
    </source>
</evidence>
<protein>
    <submittedName>
        <fullName evidence="2">Uncharacterized protein</fullName>
    </submittedName>
</protein>
<organism evidence="2">
    <name type="scientific">uncultured Caudovirales phage</name>
    <dbReference type="NCBI Taxonomy" id="2100421"/>
    <lineage>
        <taxon>Viruses</taxon>
        <taxon>Duplodnaviria</taxon>
        <taxon>Heunggongvirae</taxon>
        <taxon>Uroviricota</taxon>
        <taxon>Caudoviricetes</taxon>
        <taxon>Peduoviridae</taxon>
        <taxon>Maltschvirus</taxon>
        <taxon>Maltschvirus maltsch</taxon>
    </lineage>
</organism>
<name>A0A6J5Q382_9CAUD</name>
<feature type="region of interest" description="Disordered" evidence="1">
    <location>
        <begin position="46"/>
        <end position="68"/>
    </location>
</feature>
<proteinExistence type="predicted"/>
<evidence type="ECO:0000313" key="2">
    <source>
        <dbReference type="EMBL" id="CAB4175865.1"/>
    </source>
</evidence>
<reference evidence="2" key="1">
    <citation type="submission" date="2020-05" db="EMBL/GenBank/DDBJ databases">
        <authorList>
            <person name="Chiriac C."/>
            <person name="Salcher M."/>
            <person name="Ghai R."/>
            <person name="Kavagutti S V."/>
        </authorList>
    </citation>
    <scope>NUCLEOTIDE SEQUENCE</scope>
</reference>